<gene>
    <name evidence="1" type="ORF">KUTeg_008307</name>
</gene>
<protein>
    <submittedName>
        <fullName evidence="1">Uncharacterized protein</fullName>
    </submittedName>
</protein>
<evidence type="ECO:0000313" key="1">
    <source>
        <dbReference type="EMBL" id="KAJ8313746.1"/>
    </source>
</evidence>
<dbReference type="Proteomes" id="UP001217089">
    <property type="component" value="Unassembled WGS sequence"/>
</dbReference>
<reference evidence="1 2" key="1">
    <citation type="submission" date="2022-12" db="EMBL/GenBank/DDBJ databases">
        <title>Chromosome-level genome of Tegillarca granosa.</title>
        <authorList>
            <person name="Kim J."/>
        </authorList>
    </citation>
    <scope>NUCLEOTIDE SEQUENCE [LARGE SCALE GENOMIC DNA]</scope>
    <source>
        <strain evidence="1">Teg-2019</strain>
        <tissue evidence="1">Adductor muscle</tissue>
    </source>
</reference>
<evidence type="ECO:0000313" key="2">
    <source>
        <dbReference type="Proteomes" id="UP001217089"/>
    </source>
</evidence>
<dbReference type="EMBL" id="JARBDR010000342">
    <property type="protein sequence ID" value="KAJ8313746.1"/>
    <property type="molecule type" value="Genomic_DNA"/>
</dbReference>
<dbReference type="PANTHER" id="PTHR46704:SF9">
    <property type="entry name" value="BHLH DOMAIN-CONTAINING PROTEIN"/>
    <property type="match status" value="1"/>
</dbReference>
<name>A0ABQ9F8T5_TEGGR</name>
<dbReference type="PANTHER" id="PTHR46704">
    <property type="entry name" value="CXC DOMAIN-CONTAINING PROTEIN-RELATED"/>
    <property type="match status" value="1"/>
</dbReference>
<proteinExistence type="predicted"/>
<keyword evidence="2" id="KW-1185">Reference proteome</keyword>
<organism evidence="1 2">
    <name type="scientific">Tegillarca granosa</name>
    <name type="common">Malaysian cockle</name>
    <name type="synonym">Anadara granosa</name>
    <dbReference type="NCBI Taxonomy" id="220873"/>
    <lineage>
        <taxon>Eukaryota</taxon>
        <taxon>Metazoa</taxon>
        <taxon>Spiralia</taxon>
        <taxon>Lophotrochozoa</taxon>
        <taxon>Mollusca</taxon>
        <taxon>Bivalvia</taxon>
        <taxon>Autobranchia</taxon>
        <taxon>Pteriomorphia</taxon>
        <taxon>Arcoida</taxon>
        <taxon>Arcoidea</taxon>
        <taxon>Arcidae</taxon>
        <taxon>Tegillarca</taxon>
    </lineage>
</organism>
<comment type="caution">
    <text evidence="1">The sequence shown here is derived from an EMBL/GenBank/DDBJ whole genome shotgun (WGS) entry which is preliminary data.</text>
</comment>
<sequence length="171" mass="19380">MHLLRKKLLLLEDLTTSVLTGDLTELSASHEEADTRIILQAIDAQTNSVVVCATDIDVFILLVAHLSEIKSDHVWMMTGTSTKRSYIPIKDVFQRIPPHSIDSLLAFHSLTGCDTTSFFYGHSKKSSWSVFLEHYDLLKDVGNGDIYQAMLDSMEKFVSYILWNNSILLMR</sequence>
<accession>A0ABQ9F8T5</accession>